<keyword evidence="1" id="KW-0732">Signal</keyword>
<dbReference type="EMBL" id="JAVHNS010000008">
    <property type="protein sequence ID" value="KAK6346173.1"/>
    <property type="molecule type" value="Genomic_DNA"/>
</dbReference>
<dbReference type="AlphaFoldDB" id="A0AAV9USX8"/>
<feature type="chain" id="PRO_5043889012" evidence="1">
    <location>
        <begin position="22"/>
        <end position="216"/>
    </location>
</feature>
<evidence type="ECO:0000313" key="3">
    <source>
        <dbReference type="Proteomes" id="UP001373714"/>
    </source>
</evidence>
<comment type="caution">
    <text evidence="2">The sequence shown here is derived from an EMBL/GenBank/DDBJ whole genome shotgun (WGS) entry which is preliminary data.</text>
</comment>
<reference evidence="2 3" key="1">
    <citation type="submission" date="2019-10" db="EMBL/GenBank/DDBJ databases">
        <authorList>
            <person name="Palmer J.M."/>
        </authorList>
    </citation>
    <scope>NUCLEOTIDE SEQUENCE [LARGE SCALE GENOMIC DNA]</scope>
    <source>
        <strain evidence="2 3">TWF730</strain>
    </source>
</reference>
<sequence>MPIRQYQILLSLSALARLAHPYQIAFGGSDEITEILWENVPNEVDMTNPPCLSTGEEDVMDIWVRSTTSSHDRPVPPYIAIYAPSAKPSDQKCLDKNIIQVIAYYDEPGKMQSIITELPDYVGYWKEIYPDYMPDDGATQLIDGGGLEPGEVLDLDLETKVYTKRNYNVAVYDYDSVPKLESDGYGASESSEEDYWSAGGGDYGNGFDLLSRMSSP</sequence>
<dbReference type="Proteomes" id="UP001373714">
    <property type="component" value="Unassembled WGS sequence"/>
</dbReference>
<feature type="signal peptide" evidence="1">
    <location>
        <begin position="1"/>
        <end position="21"/>
    </location>
</feature>
<evidence type="ECO:0000256" key="1">
    <source>
        <dbReference type="SAM" id="SignalP"/>
    </source>
</evidence>
<protein>
    <submittedName>
        <fullName evidence="2">Uncharacterized protein</fullName>
    </submittedName>
</protein>
<gene>
    <name evidence="2" type="ORF">TWF730_010503</name>
</gene>
<organism evidence="2 3">
    <name type="scientific">Orbilia blumenaviensis</name>
    <dbReference type="NCBI Taxonomy" id="1796055"/>
    <lineage>
        <taxon>Eukaryota</taxon>
        <taxon>Fungi</taxon>
        <taxon>Dikarya</taxon>
        <taxon>Ascomycota</taxon>
        <taxon>Pezizomycotina</taxon>
        <taxon>Orbiliomycetes</taxon>
        <taxon>Orbiliales</taxon>
        <taxon>Orbiliaceae</taxon>
        <taxon>Orbilia</taxon>
    </lineage>
</organism>
<proteinExistence type="predicted"/>
<name>A0AAV9USX8_9PEZI</name>
<keyword evidence="3" id="KW-1185">Reference proteome</keyword>
<accession>A0AAV9USX8</accession>
<evidence type="ECO:0000313" key="2">
    <source>
        <dbReference type="EMBL" id="KAK6346173.1"/>
    </source>
</evidence>